<evidence type="ECO:0000313" key="3">
    <source>
        <dbReference type="Proteomes" id="UP000655366"/>
    </source>
</evidence>
<reference evidence="2 3" key="1">
    <citation type="submission" date="2020-11" db="EMBL/GenBank/DDBJ databases">
        <title>Arthrobacter antarcticus sp. nov., isolated from Antarctic Soil.</title>
        <authorList>
            <person name="Li J."/>
        </authorList>
    </citation>
    <scope>NUCLEOTIDE SEQUENCE [LARGE SCALE GENOMIC DNA]</scope>
    <source>
        <strain evidence="2 3">Z1-20</strain>
    </source>
</reference>
<evidence type="ECO:0000259" key="1">
    <source>
        <dbReference type="Pfam" id="PF00561"/>
    </source>
</evidence>
<dbReference type="RefSeq" id="WP_196396900.1">
    <property type="nucleotide sequence ID" value="NZ_JADNYM010000013.1"/>
</dbReference>
<dbReference type="Proteomes" id="UP000655366">
    <property type="component" value="Unassembled WGS sequence"/>
</dbReference>
<feature type="domain" description="AB hydrolase-1" evidence="1">
    <location>
        <begin position="50"/>
        <end position="146"/>
    </location>
</feature>
<sequence length="250" mass="27036">MRLGTMAMTMTKAWAWVLDYLYVSFWQVRGLLIRDSAQELLQDVRADAVPVLLIPGIYENWRFLRPVANRLHAAGHPVHVVARLGYNRGTIPAMAELVENYLLEQNLRNVVVVAHSKGGLIGKCLMTGTSAADRVSAMVAVNTPFSGSVYAKYAPARTIRAFSPNDPLLLRLASNLEVNSRITAIYSSFDPHIPGDGQLAGGTNIRLAAMGHFRVLGDPALLQAVGEAVARRPDAAPSARDAGADAGEDH</sequence>
<dbReference type="Gene3D" id="3.40.50.1820">
    <property type="entry name" value="alpha/beta hydrolase"/>
    <property type="match status" value="1"/>
</dbReference>
<evidence type="ECO:0000313" key="2">
    <source>
        <dbReference type="EMBL" id="MBG0739948.1"/>
    </source>
</evidence>
<dbReference type="InterPro" id="IPR029058">
    <property type="entry name" value="AB_hydrolase_fold"/>
</dbReference>
<dbReference type="EMBL" id="JADNYM010000013">
    <property type="protein sequence ID" value="MBG0739948.1"/>
    <property type="molecule type" value="Genomic_DNA"/>
</dbReference>
<dbReference type="InterPro" id="IPR000073">
    <property type="entry name" value="AB_hydrolase_1"/>
</dbReference>
<dbReference type="GO" id="GO:0016787">
    <property type="term" value="F:hydrolase activity"/>
    <property type="evidence" value="ECO:0007669"/>
    <property type="project" value="UniProtKB-KW"/>
</dbReference>
<dbReference type="SUPFAM" id="SSF53474">
    <property type="entry name" value="alpha/beta-Hydrolases"/>
    <property type="match status" value="1"/>
</dbReference>
<gene>
    <name evidence="2" type="ORF">IV500_11180</name>
</gene>
<organism evidence="2 3">
    <name type="scientific">Arthrobacter terrae</name>
    <dbReference type="NCBI Taxonomy" id="2935737"/>
    <lineage>
        <taxon>Bacteria</taxon>
        <taxon>Bacillati</taxon>
        <taxon>Actinomycetota</taxon>
        <taxon>Actinomycetes</taxon>
        <taxon>Micrococcales</taxon>
        <taxon>Micrococcaceae</taxon>
        <taxon>Arthrobacter</taxon>
    </lineage>
</organism>
<keyword evidence="2" id="KW-0378">Hydrolase</keyword>
<proteinExistence type="predicted"/>
<accession>A0A931G5H2</accession>
<dbReference type="Pfam" id="PF00561">
    <property type="entry name" value="Abhydrolase_1"/>
    <property type="match status" value="1"/>
</dbReference>
<name>A0A931G5H2_9MICC</name>
<comment type="caution">
    <text evidence="2">The sequence shown here is derived from an EMBL/GenBank/DDBJ whole genome shotgun (WGS) entry which is preliminary data.</text>
</comment>
<protein>
    <submittedName>
        <fullName evidence="2">Alpha/beta hydrolase</fullName>
    </submittedName>
</protein>
<keyword evidence="3" id="KW-1185">Reference proteome</keyword>
<dbReference type="AlphaFoldDB" id="A0A931G5H2"/>